<reference evidence="9" key="2">
    <citation type="submission" date="2023-05" db="EMBL/GenBank/DDBJ databases">
        <authorList>
            <person name="Fouks B."/>
        </authorList>
    </citation>
    <scope>NUCLEOTIDE SEQUENCE</scope>
    <source>
        <strain evidence="9">Stay&amp;Tobe</strain>
        <tissue evidence="9">Testes</tissue>
    </source>
</reference>
<evidence type="ECO:0000313" key="9">
    <source>
        <dbReference type="EMBL" id="KAJ9592257.1"/>
    </source>
</evidence>
<dbReference type="GO" id="GO:0005737">
    <property type="term" value="C:cytoplasm"/>
    <property type="evidence" value="ECO:0007669"/>
    <property type="project" value="UniProtKB-ARBA"/>
</dbReference>
<evidence type="ECO:0000256" key="5">
    <source>
        <dbReference type="ARBA" id="ARBA00023212"/>
    </source>
</evidence>
<evidence type="ECO:0000313" key="10">
    <source>
        <dbReference type="Proteomes" id="UP001233999"/>
    </source>
</evidence>
<evidence type="ECO:0000256" key="1">
    <source>
        <dbReference type="ARBA" id="ARBA00004300"/>
    </source>
</evidence>
<feature type="region of interest" description="Disordered" evidence="7">
    <location>
        <begin position="1076"/>
        <end position="1120"/>
    </location>
</feature>
<feature type="coiled-coil region" evidence="6">
    <location>
        <begin position="302"/>
        <end position="477"/>
    </location>
</feature>
<dbReference type="GO" id="GO:0007165">
    <property type="term" value="P:signal transduction"/>
    <property type="evidence" value="ECO:0007669"/>
    <property type="project" value="InterPro"/>
</dbReference>
<evidence type="ECO:0000256" key="7">
    <source>
        <dbReference type="SAM" id="MobiDB-lite"/>
    </source>
</evidence>
<keyword evidence="10" id="KW-1185">Reference proteome</keyword>
<evidence type="ECO:0000256" key="6">
    <source>
        <dbReference type="SAM" id="Coils"/>
    </source>
</evidence>
<organism evidence="9 10">
    <name type="scientific">Diploptera punctata</name>
    <name type="common">Pacific beetle cockroach</name>
    <dbReference type="NCBI Taxonomy" id="6984"/>
    <lineage>
        <taxon>Eukaryota</taxon>
        <taxon>Metazoa</taxon>
        <taxon>Ecdysozoa</taxon>
        <taxon>Arthropoda</taxon>
        <taxon>Hexapoda</taxon>
        <taxon>Insecta</taxon>
        <taxon>Pterygota</taxon>
        <taxon>Neoptera</taxon>
        <taxon>Polyneoptera</taxon>
        <taxon>Dictyoptera</taxon>
        <taxon>Blattodea</taxon>
        <taxon>Blaberoidea</taxon>
        <taxon>Blaberidae</taxon>
        <taxon>Diplopterinae</taxon>
        <taxon>Diploptera</taxon>
    </lineage>
</organism>
<accession>A0AAD8EJX9</accession>
<evidence type="ECO:0000256" key="4">
    <source>
        <dbReference type="ARBA" id="ARBA00023054"/>
    </source>
</evidence>
<dbReference type="EMBL" id="JASPKZ010003843">
    <property type="protein sequence ID" value="KAJ9592257.1"/>
    <property type="molecule type" value="Genomic_DNA"/>
</dbReference>
<dbReference type="GO" id="GO:0060090">
    <property type="term" value="F:molecular adaptor activity"/>
    <property type="evidence" value="ECO:0007669"/>
    <property type="project" value="InterPro"/>
</dbReference>
<keyword evidence="4 6" id="KW-0175">Coiled coil</keyword>
<evidence type="ECO:0000256" key="3">
    <source>
        <dbReference type="ARBA" id="ARBA00022553"/>
    </source>
</evidence>
<sequence>EQLDCMRCVTPDSQSQSPVCLPLDELHRLHDKLQRHSRAEEVALKRIRDLEMQLNSLRRNQQEVTAERDVLQERMEEQLVKISALQSRLDEQRCRADGLLKETNMELEARVRAQEVDINTLRETLDHRDNQVKTVKEVKKNMEEMRRAIVLQEKEWSTITRLQIETLDNLKTAVSLKIKKKDGASECIGHIIPIRAVIELLMGNKDAQIAELQRQLDELNKLLDHVAQYLDPEKCKETKAMIAQMYFLGFSKCFKNDLKKEVQSLEGQKKNLQEAMGKSKPLGDDDALKLRNENIDLKGKLKVQMQEGLEQLRNELDEKNIKIADYERNLSELNQEIKSLRNTMQSSEAEKQNYEEKITEIQQELHKSSEKLREKESEMKLRESHQQQNVELREKCLEETPLQMQEGLEQLRNELDEKNVKIADYERNLSELNQEIQSLRNTMQSSEAEKQNYEEKITEIQRELNKSSEKLREKESEMKLRESLQQQNVEIFKKDEIEELRSIESDICNVEELSAIESKALKKILEDGINSLSFNELALLHHEICKTTYSTLNTSAESAVNVEVIACCPLDKSQQLYDKIVSLEHQLVERQTHAHNRALESDIWEERKRVEELKQRLEEENKQLVTQTQSYNDLQAECDLLRKQISYQEQCIQQLKVELERERAQLHSQLLEKMRLKLEAAMGMENKLRLQLEQQKFSSDTHSTGSCPAINTQQNCFILHLLAGYQGKLEAEQERCKRLEQELRREQGRAGELEKEQQLSLHKIEIEKEMDTELHRQKKTLSEQEEMDKNRQALLKAQSTQYELEQKIVDLELQVATLKQQLVEKKLQDDKVSRSPSPKTSSPVLEKLKQQGFKLHQFPSGCSRFVSLLSHLTSRVQSVNILLEQHMSENAEVALTLSRLTEERQKLLARVRELEGKQRSTVDKEVDVHATCAAEKAIWIQEKTALKLALAQAEADAVRGRRIGDGADTDDRLNSLSPRQYLRAESYRKALIWQKRYLLVVLGGYQESEAITVSRLAQLSGENQTRSRHTKPRTTFRTVAIVAVALSRMRYMVRRWRLGRRIGSGVVLNRGYSESALSSGQSSYHGARRRGSSTSVNSVGAARFGPLSPPSRDLTPHNSV</sequence>
<protein>
    <recommendedName>
        <fullName evidence="8">Pericentrin/AKAP-450 centrosomal targeting domain-containing protein</fullName>
    </recommendedName>
</protein>
<dbReference type="InterPro" id="IPR028745">
    <property type="entry name" value="AKAP9/Pericentrin"/>
</dbReference>
<dbReference type="Pfam" id="PF10495">
    <property type="entry name" value="PACT_coil_coil"/>
    <property type="match status" value="1"/>
</dbReference>
<feature type="coiled-coil region" evidence="6">
    <location>
        <begin position="596"/>
        <end position="672"/>
    </location>
</feature>
<feature type="non-terminal residue" evidence="9">
    <location>
        <position position="1"/>
    </location>
</feature>
<dbReference type="GO" id="GO:0005813">
    <property type="term" value="C:centrosome"/>
    <property type="evidence" value="ECO:0007669"/>
    <property type="project" value="UniProtKB-SubCell"/>
</dbReference>
<evidence type="ECO:0000256" key="2">
    <source>
        <dbReference type="ARBA" id="ARBA00022490"/>
    </source>
</evidence>
<feature type="coiled-coil region" evidence="6">
    <location>
        <begin position="202"/>
        <end position="229"/>
    </location>
</feature>
<feature type="coiled-coil region" evidence="6">
    <location>
        <begin position="883"/>
        <end position="917"/>
    </location>
</feature>
<gene>
    <name evidence="9" type="ORF">L9F63_001258</name>
</gene>
<feature type="coiled-coil region" evidence="6">
    <location>
        <begin position="722"/>
        <end position="756"/>
    </location>
</feature>
<keyword evidence="3" id="KW-0597">Phosphoprotein</keyword>
<feature type="coiled-coil region" evidence="6">
    <location>
        <begin position="40"/>
        <end position="155"/>
    </location>
</feature>
<dbReference type="PANTHER" id="PTHR44981">
    <property type="entry name" value="PERICENTRIN-LIKE PROTEIN, ISOFORM F"/>
    <property type="match status" value="1"/>
</dbReference>
<comment type="subcellular location">
    <subcellularLocation>
        <location evidence="1">Cytoplasm</location>
        <location evidence="1">Cytoskeleton</location>
        <location evidence="1">Microtubule organizing center</location>
        <location evidence="1">Centrosome</location>
    </subcellularLocation>
</comment>
<feature type="compositionally biased region" description="Polar residues" evidence="7">
    <location>
        <begin position="834"/>
        <end position="843"/>
    </location>
</feature>
<feature type="domain" description="Pericentrin/AKAP-450 centrosomal targeting" evidence="8">
    <location>
        <begin position="980"/>
        <end position="1056"/>
    </location>
</feature>
<evidence type="ECO:0000259" key="8">
    <source>
        <dbReference type="Pfam" id="PF10495"/>
    </source>
</evidence>
<keyword evidence="5" id="KW-0206">Cytoskeleton</keyword>
<feature type="region of interest" description="Disordered" evidence="7">
    <location>
        <begin position="826"/>
        <end position="845"/>
    </location>
</feature>
<dbReference type="AlphaFoldDB" id="A0AAD8EJX9"/>
<feature type="non-terminal residue" evidence="9">
    <location>
        <position position="1120"/>
    </location>
</feature>
<keyword evidence="2" id="KW-0963">Cytoplasm</keyword>
<dbReference type="InterPro" id="IPR019528">
    <property type="entry name" value="PACT_domain"/>
</dbReference>
<name>A0AAD8EJX9_DIPPU</name>
<reference evidence="9" key="1">
    <citation type="journal article" date="2023" name="IScience">
        <title>Live-bearing cockroach genome reveals convergent evolutionary mechanisms linked to viviparity in insects and beyond.</title>
        <authorList>
            <person name="Fouks B."/>
            <person name="Harrison M.C."/>
            <person name="Mikhailova A.A."/>
            <person name="Marchal E."/>
            <person name="English S."/>
            <person name="Carruthers M."/>
            <person name="Jennings E.C."/>
            <person name="Chiamaka E.L."/>
            <person name="Frigard R.A."/>
            <person name="Pippel M."/>
            <person name="Attardo G.M."/>
            <person name="Benoit J.B."/>
            <person name="Bornberg-Bauer E."/>
            <person name="Tobe S.S."/>
        </authorList>
    </citation>
    <scope>NUCLEOTIDE SEQUENCE</scope>
    <source>
        <strain evidence="9">Stay&amp;Tobe</strain>
    </source>
</reference>
<dbReference type="PANTHER" id="PTHR44981:SF2">
    <property type="entry name" value="PERICENTRIN-LIKE PROTEIN, ISOFORM F"/>
    <property type="match status" value="1"/>
</dbReference>
<dbReference type="Proteomes" id="UP001233999">
    <property type="component" value="Unassembled WGS sequence"/>
</dbReference>
<comment type="caution">
    <text evidence="9">The sequence shown here is derived from an EMBL/GenBank/DDBJ whole genome shotgun (WGS) entry which is preliminary data.</text>
</comment>
<proteinExistence type="predicted"/>